<organism evidence="4 5">
    <name type="scientific">Gallaecimonas pentaromativorans</name>
    <dbReference type="NCBI Taxonomy" id="584787"/>
    <lineage>
        <taxon>Bacteria</taxon>
        <taxon>Pseudomonadati</taxon>
        <taxon>Pseudomonadota</taxon>
        <taxon>Gammaproteobacteria</taxon>
        <taxon>Enterobacterales</taxon>
        <taxon>Gallaecimonadaceae</taxon>
        <taxon>Gallaecimonas</taxon>
    </lineage>
</organism>
<feature type="signal peptide" evidence="3">
    <location>
        <begin position="1"/>
        <end position="18"/>
    </location>
</feature>
<name>A0A3N1PNS3_9GAMM</name>
<reference evidence="4 5" key="1">
    <citation type="submission" date="2018-11" db="EMBL/GenBank/DDBJ databases">
        <title>Genomic Encyclopedia of Type Strains, Phase IV (KMG-IV): sequencing the most valuable type-strain genomes for metagenomic binning, comparative biology and taxonomic classification.</title>
        <authorList>
            <person name="Goeker M."/>
        </authorList>
    </citation>
    <scope>NUCLEOTIDE SEQUENCE [LARGE SCALE GENOMIC DNA]</scope>
    <source>
        <strain evidence="4 5">DSM 21945</strain>
    </source>
</reference>
<dbReference type="OrthoDB" id="5734775at2"/>
<sequence length="180" mass="20160">MRLKSLLALSLFTLSAHAAELTLSDAVYVHQLDNQEVKNYLWNKTDKLELSPGQHQLKVSYSWIFDDGFESHTKVTVDEHWITLDIPKDGNYLLTTPELIDIDAAEKWAKAPKFVLETAKGKTLAAVAPRPDAPPPPPAPAAAPVTVDGTNMAEQQLQYWWSQADAATRARFKAWLDKQH</sequence>
<protein>
    <submittedName>
        <fullName evidence="4">Uncharacterized protein YccT (UPF0319 family)</fullName>
    </submittedName>
</protein>
<comment type="caution">
    <text evidence="4">The sequence shown here is derived from an EMBL/GenBank/DDBJ whole genome shotgun (WGS) entry which is preliminary data.</text>
</comment>
<dbReference type="RefSeq" id="WP_050657479.1">
    <property type="nucleotide sequence ID" value="NZ_JBLXEP010000004.1"/>
</dbReference>
<feature type="chain" id="PRO_5017964355" evidence="3">
    <location>
        <begin position="19"/>
        <end position="180"/>
    </location>
</feature>
<comment type="similarity">
    <text evidence="1">Belongs to the UPF0319 family.</text>
</comment>
<dbReference type="AlphaFoldDB" id="A0A3N1PNS3"/>
<dbReference type="Proteomes" id="UP000268033">
    <property type="component" value="Unassembled WGS sequence"/>
</dbReference>
<dbReference type="PANTHER" id="PTHR38108:SF1">
    <property type="entry name" value="UPF0319 PROTEIN YCCT"/>
    <property type="match status" value="1"/>
</dbReference>
<dbReference type="STRING" id="584787.GCA_001247655_00426"/>
<accession>A0A3N1PNS3</accession>
<evidence type="ECO:0000313" key="5">
    <source>
        <dbReference type="Proteomes" id="UP000268033"/>
    </source>
</evidence>
<evidence type="ECO:0000313" key="4">
    <source>
        <dbReference type="EMBL" id="ROQ30163.1"/>
    </source>
</evidence>
<keyword evidence="2 3" id="KW-0732">Signal</keyword>
<gene>
    <name evidence="4" type="ORF">EDC28_102556</name>
</gene>
<evidence type="ECO:0000256" key="1">
    <source>
        <dbReference type="ARBA" id="ARBA00008490"/>
    </source>
</evidence>
<proteinExistence type="inferred from homology"/>
<dbReference type="Pfam" id="PF09829">
    <property type="entry name" value="DUF2057"/>
    <property type="match status" value="2"/>
</dbReference>
<keyword evidence="5" id="KW-1185">Reference proteome</keyword>
<dbReference type="PANTHER" id="PTHR38108">
    <property type="entry name" value="UPF0319 PROTEIN YCCT"/>
    <property type="match status" value="1"/>
</dbReference>
<evidence type="ECO:0000256" key="3">
    <source>
        <dbReference type="SAM" id="SignalP"/>
    </source>
</evidence>
<dbReference type="InterPro" id="IPR018635">
    <property type="entry name" value="UPF0319"/>
</dbReference>
<dbReference type="EMBL" id="RJUL01000002">
    <property type="protein sequence ID" value="ROQ30163.1"/>
    <property type="molecule type" value="Genomic_DNA"/>
</dbReference>
<evidence type="ECO:0000256" key="2">
    <source>
        <dbReference type="ARBA" id="ARBA00022729"/>
    </source>
</evidence>